<organism evidence="1 2">
    <name type="scientific">Rhizopogon vesiculosus</name>
    <dbReference type="NCBI Taxonomy" id="180088"/>
    <lineage>
        <taxon>Eukaryota</taxon>
        <taxon>Fungi</taxon>
        <taxon>Dikarya</taxon>
        <taxon>Basidiomycota</taxon>
        <taxon>Agaricomycotina</taxon>
        <taxon>Agaricomycetes</taxon>
        <taxon>Agaricomycetidae</taxon>
        <taxon>Boletales</taxon>
        <taxon>Suillineae</taxon>
        <taxon>Rhizopogonaceae</taxon>
        <taxon>Rhizopogon</taxon>
    </lineage>
</organism>
<protein>
    <submittedName>
        <fullName evidence="1">Uncharacterized protein</fullName>
    </submittedName>
</protein>
<proteinExistence type="predicted"/>
<dbReference type="EMBL" id="LVVM01004959">
    <property type="protein sequence ID" value="OJA11689.1"/>
    <property type="molecule type" value="Genomic_DNA"/>
</dbReference>
<evidence type="ECO:0000313" key="2">
    <source>
        <dbReference type="Proteomes" id="UP000183567"/>
    </source>
</evidence>
<dbReference type="Proteomes" id="UP000183567">
    <property type="component" value="Unassembled WGS sequence"/>
</dbReference>
<keyword evidence="2" id="KW-1185">Reference proteome</keyword>
<gene>
    <name evidence="1" type="ORF">AZE42_09246</name>
</gene>
<reference evidence="1 2" key="1">
    <citation type="submission" date="2016-03" db="EMBL/GenBank/DDBJ databases">
        <title>Comparative genomics of the ectomycorrhizal sister species Rhizopogon vinicolor and Rhizopogon vesiculosus (Basidiomycota: Boletales) reveals a divergence of the mating type B locus.</title>
        <authorList>
            <person name="Mujic A.B."/>
            <person name="Kuo A."/>
            <person name="Tritt A."/>
            <person name="Lipzen A."/>
            <person name="Chen C."/>
            <person name="Johnson J."/>
            <person name="Sharma A."/>
            <person name="Barry K."/>
            <person name="Grigoriev I.V."/>
            <person name="Spatafora J.W."/>
        </authorList>
    </citation>
    <scope>NUCLEOTIDE SEQUENCE [LARGE SCALE GENOMIC DNA]</scope>
    <source>
        <strain evidence="1 2">AM-OR11-056</strain>
    </source>
</reference>
<comment type="caution">
    <text evidence="1">The sequence shown here is derived from an EMBL/GenBank/DDBJ whole genome shotgun (WGS) entry which is preliminary data.</text>
</comment>
<evidence type="ECO:0000313" key="1">
    <source>
        <dbReference type="EMBL" id="OJA11689.1"/>
    </source>
</evidence>
<name>A0A1J8QDM4_9AGAM</name>
<accession>A0A1J8QDM4</accession>
<sequence length="11" mass="1249">MQSTHPMMSSL</sequence>